<feature type="transmembrane region" description="Helical" evidence="1">
    <location>
        <begin position="40"/>
        <end position="63"/>
    </location>
</feature>
<keyword evidence="1" id="KW-1133">Transmembrane helix</keyword>
<comment type="caution">
    <text evidence="3">The sequence shown here is derived from an EMBL/GenBank/DDBJ whole genome shotgun (WGS) entry which is preliminary data.</text>
</comment>
<dbReference type="PANTHER" id="PTHR30336">
    <property type="entry name" value="INNER MEMBRANE PROTEIN, PROBABLE PERMEASE"/>
    <property type="match status" value="1"/>
</dbReference>
<feature type="transmembrane region" description="Helical" evidence="1">
    <location>
        <begin position="6"/>
        <end position="28"/>
    </location>
</feature>
<reference evidence="3 4" key="1">
    <citation type="submission" date="2018-05" db="EMBL/GenBank/DDBJ databases">
        <title>Zavarzinia sp. HR-AS.</title>
        <authorList>
            <person name="Lee Y."/>
            <person name="Jeon C.O."/>
        </authorList>
    </citation>
    <scope>NUCLEOTIDE SEQUENCE [LARGE SCALE GENOMIC DNA]</scope>
    <source>
        <strain evidence="3 4">HR-AS</strain>
    </source>
</reference>
<keyword evidence="1" id="KW-0472">Membrane</keyword>
<dbReference type="Pfam" id="PF02698">
    <property type="entry name" value="DUF218"/>
    <property type="match status" value="1"/>
</dbReference>
<dbReference type="InterPro" id="IPR051599">
    <property type="entry name" value="Cell_Envelope_Assoc"/>
</dbReference>
<keyword evidence="4" id="KW-1185">Reference proteome</keyword>
<dbReference type="GO" id="GO:0005886">
    <property type="term" value="C:plasma membrane"/>
    <property type="evidence" value="ECO:0007669"/>
    <property type="project" value="TreeGrafter"/>
</dbReference>
<dbReference type="Proteomes" id="UP000245461">
    <property type="component" value="Unassembled WGS sequence"/>
</dbReference>
<protein>
    <submittedName>
        <fullName evidence="3">YdcF family protein</fullName>
    </submittedName>
</protein>
<evidence type="ECO:0000259" key="2">
    <source>
        <dbReference type="Pfam" id="PF02698"/>
    </source>
</evidence>
<accession>A0A317E4E9</accession>
<feature type="domain" description="DUF218" evidence="2">
    <location>
        <begin position="81"/>
        <end position="247"/>
    </location>
</feature>
<dbReference type="InterPro" id="IPR003848">
    <property type="entry name" value="DUF218"/>
</dbReference>
<dbReference type="Gene3D" id="3.40.50.620">
    <property type="entry name" value="HUPs"/>
    <property type="match status" value="1"/>
</dbReference>
<dbReference type="CDD" id="cd06259">
    <property type="entry name" value="YdcF-like"/>
    <property type="match status" value="1"/>
</dbReference>
<dbReference type="InterPro" id="IPR014729">
    <property type="entry name" value="Rossmann-like_a/b/a_fold"/>
</dbReference>
<keyword evidence="1" id="KW-0812">Transmembrane</keyword>
<dbReference type="EMBL" id="QGLE01000007">
    <property type="protein sequence ID" value="PWR21452.1"/>
    <property type="molecule type" value="Genomic_DNA"/>
</dbReference>
<dbReference type="GO" id="GO:0043164">
    <property type="term" value="P:Gram-negative-bacterium-type cell wall biogenesis"/>
    <property type="evidence" value="ECO:0007669"/>
    <property type="project" value="TreeGrafter"/>
</dbReference>
<sequence>MFFILAKVFWLLAAPLNLACLLAAIALVTRLLRWRRLAAAALWSAGAVLLLAAATPAGPYAALALETRFPPHTELPAEIGGIVVLGGSLDTDRSVAWNMPIVADDPDRITALVTLAHRYPQAPIIFAGGYGGLGSVEKTEAPFVAELLTGMGFDVSRIRFDPNSRNTRENEIEARKLAGADYAQKPWVLVTGAMHMPRAVGIFRLGGWTVLPWPVDPVTFGPDSPWQPLNFGQTLVQSTRALREWIGLATYYAAGYTSELLPQ</sequence>
<evidence type="ECO:0000256" key="1">
    <source>
        <dbReference type="SAM" id="Phobius"/>
    </source>
</evidence>
<evidence type="ECO:0000313" key="4">
    <source>
        <dbReference type="Proteomes" id="UP000245461"/>
    </source>
</evidence>
<dbReference type="OrthoDB" id="9809813at2"/>
<proteinExistence type="predicted"/>
<dbReference type="GO" id="GO:0000270">
    <property type="term" value="P:peptidoglycan metabolic process"/>
    <property type="evidence" value="ECO:0007669"/>
    <property type="project" value="TreeGrafter"/>
</dbReference>
<name>A0A317E4E9_9PROT</name>
<gene>
    <name evidence="3" type="ORF">DKG74_13555</name>
</gene>
<evidence type="ECO:0000313" key="3">
    <source>
        <dbReference type="EMBL" id="PWR21452.1"/>
    </source>
</evidence>
<dbReference type="PANTHER" id="PTHR30336:SF4">
    <property type="entry name" value="ENVELOPE BIOGENESIS FACTOR ELYC"/>
    <property type="match status" value="1"/>
</dbReference>
<organism evidence="3 4">
    <name type="scientific">Zavarzinia aquatilis</name>
    <dbReference type="NCBI Taxonomy" id="2211142"/>
    <lineage>
        <taxon>Bacteria</taxon>
        <taxon>Pseudomonadati</taxon>
        <taxon>Pseudomonadota</taxon>
        <taxon>Alphaproteobacteria</taxon>
        <taxon>Rhodospirillales</taxon>
        <taxon>Zavarziniaceae</taxon>
        <taxon>Zavarzinia</taxon>
    </lineage>
</organism>
<dbReference type="RefSeq" id="WP_109906670.1">
    <property type="nucleotide sequence ID" value="NZ_QGLE01000007.1"/>
</dbReference>
<dbReference type="AlphaFoldDB" id="A0A317E4E9"/>